<sequence>MARKDAALELRKARQSNGDLELNQAEVVRYEAVLQGICLPPVLACSPGLVLPAVLAGQIVAPALAADVGLILQGALVSQLPAAVAEIRGTIVIECTMAVTTEPVIHDFDAGYDVNVFRGPSHASASDWGRADLVSGGVASDWQRPAIERATCAADWQEAEPLEAAVVEHGDLMPPRYELNRGVFEEGAPLGHAHGQQVDNLPPGHAAIRSLWVEGEQVGRWQLSGYRNPPRFDWVWQADQWQEGAKLGKVIGGQRWQLGASLHLHWLDGWDEAMLPPWGTSPPPKPPITPERPDKRTKTLAFGRPRGDASREFVWHGQDARIVIPTRRVYLVSNTASIVRVRDGLDIPATAVNIELDTDSWAWQFSAQIPRIAAAALTDEEEVSIYINGQQWECVCDGWQSSQSFARESATLTGRSRTAYLSPTHVLAQAVSESAAATMAQLAAAVLPFGWTLEWQAADWLVPAGFFSLDNQTPIEVIKYLAEAAGGFVLPHQRNQQLVIKPRYPTVPWQLETALADVAIPRAIITTLGSDFQPRLAANGIWVSGGHQGISARVVRQGTAGEQLAQSITHPLVCDVVAARAQGVVGLARTMPKRTQTIELPLSADTGLILPGALLAVDGWKGYNRGVRVSAALQNKAMTVRQQLSVERFV</sequence>
<evidence type="ECO:0000313" key="1">
    <source>
        <dbReference type="EMBL" id="ABO89761.1"/>
    </source>
</evidence>
<organism evidence="1 2">
    <name type="scientific">Aeromonas salmonicida (strain A449)</name>
    <dbReference type="NCBI Taxonomy" id="382245"/>
    <lineage>
        <taxon>Bacteria</taxon>
        <taxon>Pseudomonadati</taxon>
        <taxon>Pseudomonadota</taxon>
        <taxon>Gammaproteobacteria</taxon>
        <taxon>Aeromonadales</taxon>
        <taxon>Aeromonadaceae</taxon>
        <taxon>Aeromonas</taxon>
    </lineage>
</organism>
<dbReference type="KEGG" id="asa:ASA_1680"/>
<gene>
    <name evidence="1" type="ordered locus">ASA_1680</name>
</gene>
<dbReference type="HOGENOM" id="CLU_025117_0_0_6"/>
<dbReference type="Proteomes" id="UP000000225">
    <property type="component" value="Chromosome"/>
</dbReference>
<accession>A4SLI9</accession>
<dbReference type="eggNOG" id="ENOG502Z7PU">
    <property type="taxonomic scope" value="Bacteria"/>
</dbReference>
<proteinExistence type="predicted"/>
<dbReference type="STRING" id="29491.GCA_000820065_02149"/>
<name>A4SLI9_AERS4</name>
<dbReference type="EMBL" id="CP000644">
    <property type="protein sequence ID" value="ABO89761.1"/>
    <property type="molecule type" value="Genomic_DNA"/>
</dbReference>
<evidence type="ECO:0000313" key="2">
    <source>
        <dbReference type="Proteomes" id="UP000000225"/>
    </source>
</evidence>
<protein>
    <submittedName>
        <fullName evidence="1">Uncharacterized protein</fullName>
    </submittedName>
</protein>
<reference evidence="2" key="1">
    <citation type="journal article" date="2008" name="BMC Genomics">
        <title>The genome of Aeromonas salmonicida subsp. salmonicida A449: insights into the evolution of a fish pathogen.</title>
        <authorList>
            <person name="Reith M.E."/>
            <person name="Singh R.K."/>
            <person name="Curtis B."/>
            <person name="Boyd J.M."/>
            <person name="Bouevitch A."/>
            <person name="Kimball J."/>
            <person name="Munholland J."/>
            <person name="Murphy C."/>
            <person name="Sarty D."/>
            <person name="Williams J."/>
            <person name="Nash J.H."/>
            <person name="Johnson S.C."/>
            <person name="Brown L.L."/>
        </authorList>
    </citation>
    <scope>NUCLEOTIDE SEQUENCE [LARGE SCALE GENOMIC DNA]</scope>
    <source>
        <strain evidence="2">A449</strain>
    </source>
</reference>
<dbReference type="AlphaFoldDB" id="A4SLI9"/>